<comment type="caution">
    <text evidence="5">The sequence shown here is derived from an EMBL/GenBank/DDBJ whole genome shotgun (WGS) entry which is preliminary data.</text>
</comment>
<proteinExistence type="inferred from homology"/>
<dbReference type="GO" id="GO:0003824">
    <property type="term" value="F:catalytic activity"/>
    <property type="evidence" value="ECO:0007669"/>
    <property type="project" value="InterPro"/>
</dbReference>
<keyword evidence="2" id="KW-0119">Carbohydrate metabolism</keyword>
<evidence type="ECO:0000256" key="3">
    <source>
        <dbReference type="SAM" id="Coils"/>
    </source>
</evidence>
<evidence type="ECO:0000313" key="6">
    <source>
        <dbReference type="Proteomes" id="UP000823641"/>
    </source>
</evidence>
<dbReference type="EMBL" id="JADIMG010000064">
    <property type="protein sequence ID" value="MBO8459920.1"/>
    <property type="molecule type" value="Genomic_DNA"/>
</dbReference>
<dbReference type="PANTHER" id="PTHR36306">
    <property type="entry name" value="ALPHA-AMYLASE-RELATED-RELATED"/>
    <property type="match status" value="1"/>
</dbReference>
<reference evidence="5" key="1">
    <citation type="submission" date="2020-10" db="EMBL/GenBank/DDBJ databases">
        <authorList>
            <person name="Gilroy R."/>
        </authorList>
    </citation>
    <scope>NUCLEOTIDE SEQUENCE</scope>
    <source>
        <strain evidence="5">G3-3990</strain>
    </source>
</reference>
<comment type="similarity">
    <text evidence="1">Belongs to the glycosyl hydrolase 57 family.</text>
</comment>
<dbReference type="AlphaFoldDB" id="A0A9D9N4I9"/>
<dbReference type="Gene3D" id="3.20.110.20">
    <property type="match status" value="1"/>
</dbReference>
<reference evidence="5" key="2">
    <citation type="journal article" date="2021" name="PeerJ">
        <title>Extensive microbial diversity within the chicken gut microbiome revealed by metagenomics and culture.</title>
        <authorList>
            <person name="Gilroy R."/>
            <person name="Ravi A."/>
            <person name="Getino M."/>
            <person name="Pursley I."/>
            <person name="Horton D.L."/>
            <person name="Alikhan N.F."/>
            <person name="Baker D."/>
            <person name="Gharbi K."/>
            <person name="Hall N."/>
            <person name="Watson M."/>
            <person name="Adriaenssens E.M."/>
            <person name="Foster-Nyarko E."/>
            <person name="Jarju S."/>
            <person name="Secka A."/>
            <person name="Antonio M."/>
            <person name="Oren A."/>
            <person name="Chaudhuri R.R."/>
            <person name="La Ragione R."/>
            <person name="Hildebrand F."/>
            <person name="Pallen M.J."/>
        </authorList>
    </citation>
    <scope>NUCLEOTIDE SEQUENCE</scope>
    <source>
        <strain evidence="5">G3-3990</strain>
    </source>
</reference>
<evidence type="ECO:0000256" key="2">
    <source>
        <dbReference type="ARBA" id="ARBA00023277"/>
    </source>
</evidence>
<dbReference type="GO" id="GO:0005975">
    <property type="term" value="P:carbohydrate metabolic process"/>
    <property type="evidence" value="ECO:0007669"/>
    <property type="project" value="InterPro"/>
</dbReference>
<feature type="coiled-coil region" evidence="3">
    <location>
        <begin position="393"/>
        <end position="423"/>
    </location>
</feature>
<evidence type="ECO:0000256" key="1">
    <source>
        <dbReference type="ARBA" id="ARBA00006821"/>
    </source>
</evidence>
<dbReference type="PANTHER" id="PTHR36306:SF1">
    <property type="entry name" value="ALPHA-AMYLASE-RELATED"/>
    <property type="match status" value="1"/>
</dbReference>
<dbReference type="Proteomes" id="UP000823641">
    <property type="component" value="Unassembled WGS sequence"/>
</dbReference>
<dbReference type="InterPro" id="IPR052046">
    <property type="entry name" value="GH57_Enzymes"/>
</dbReference>
<sequence>MRNICMCFQLHAPYRLKRYRFFEIGQDHYYYDDYQTENRIQQLAQQSYLPANRTILDMIKSSNGKFRCAYTISGITLELLEQYAPEVIDSFRELAQTGSVEFLAEPYAHSLSSIFDINEFDKQLKLHSERIEQLFGQKPTTLCNSELIYSDELGDIAYKMGYHVQMIPGAKHMLGWKSPNYMYSNVINHKAKLLVRNPKLSDDISFRFNDHSWQDYPLDAEKFIRWISNIPEEEPIVNLWMGYETFGIRQQAYTGIFEFLKALPYFAMEQKMSFVTPAEAAKKLTAVDTLSTNSAISWSGETKNLSVWTGNDLQQEALNKLYSVGERVRLCTDKALQQDWLALQSVDHFRYMSHTDAFDTNYESPYEAFMNYMNVLSDFLQRVDEQYPTTIENEELNALLKTINNQEKEIERLEKELKAARARKSKQQE</sequence>
<dbReference type="InterPro" id="IPR011330">
    <property type="entry name" value="Glyco_hydro/deAcase_b/a-brl"/>
</dbReference>
<accession>A0A9D9N4I9</accession>
<gene>
    <name evidence="5" type="ORF">IAA73_06275</name>
</gene>
<dbReference type="InterPro" id="IPR004300">
    <property type="entry name" value="Glyco_hydro_57_N"/>
</dbReference>
<organism evidence="5 6">
    <name type="scientific">Candidatus Gallipaludibacter merdavium</name>
    <dbReference type="NCBI Taxonomy" id="2840839"/>
    <lineage>
        <taxon>Bacteria</taxon>
        <taxon>Pseudomonadati</taxon>
        <taxon>Bacteroidota</taxon>
        <taxon>Bacteroidia</taxon>
        <taxon>Bacteroidales</taxon>
        <taxon>Candidatus Gallipaludibacter</taxon>
    </lineage>
</organism>
<name>A0A9D9N4I9_9BACT</name>
<dbReference type="CDD" id="cd10795">
    <property type="entry name" value="GH57N_MJA1_like"/>
    <property type="match status" value="1"/>
</dbReference>
<feature type="domain" description="Glycoside hydrolase family 57 N-terminal" evidence="4">
    <location>
        <begin position="7"/>
        <end position="290"/>
    </location>
</feature>
<keyword evidence="3" id="KW-0175">Coiled coil</keyword>
<evidence type="ECO:0000259" key="4">
    <source>
        <dbReference type="Pfam" id="PF03065"/>
    </source>
</evidence>
<dbReference type="Pfam" id="PF03065">
    <property type="entry name" value="Glyco_hydro_57"/>
    <property type="match status" value="1"/>
</dbReference>
<dbReference type="SUPFAM" id="SSF88713">
    <property type="entry name" value="Glycoside hydrolase/deacetylase"/>
    <property type="match status" value="1"/>
</dbReference>
<protein>
    <submittedName>
        <fullName evidence="5">Alpha-amylase</fullName>
    </submittedName>
</protein>
<evidence type="ECO:0000313" key="5">
    <source>
        <dbReference type="EMBL" id="MBO8459920.1"/>
    </source>
</evidence>